<gene>
    <name evidence="1" type="ORF">NHN17_00560</name>
</gene>
<reference evidence="1 2" key="1">
    <citation type="submission" date="2022-07" db="EMBL/GenBank/DDBJ databases">
        <title>Photobacterium pectinilyticum sp. nov., a marine bacterium isolated from surface seawater of Qingdao offshore.</title>
        <authorList>
            <person name="Wang X."/>
        </authorList>
    </citation>
    <scope>NUCLEOTIDE SEQUENCE [LARGE SCALE GENOMIC DNA]</scope>
    <source>
        <strain evidence="1 2">ZSDE20</strain>
    </source>
</reference>
<protein>
    <submittedName>
        <fullName evidence="1">Uncharacterized protein</fullName>
    </submittedName>
</protein>
<evidence type="ECO:0000313" key="2">
    <source>
        <dbReference type="Proteomes" id="UP001524460"/>
    </source>
</evidence>
<accession>A0ABT1MVM5</accession>
<keyword evidence="2" id="KW-1185">Reference proteome</keyword>
<evidence type="ECO:0000313" key="1">
    <source>
        <dbReference type="EMBL" id="MCQ1056556.1"/>
    </source>
</evidence>
<name>A0ABT1MVM5_9GAMM</name>
<comment type="caution">
    <text evidence="1">The sequence shown here is derived from an EMBL/GenBank/DDBJ whole genome shotgun (WGS) entry which is preliminary data.</text>
</comment>
<proteinExistence type="predicted"/>
<dbReference type="RefSeq" id="WP_255040144.1">
    <property type="nucleotide sequence ID" value="NZ_JANEYT010000001.1"/>
</dbReference>
<dbReference type="Proteomes" id="UP001524460">
    <property type="component" value="Unassembled WGS sequence"/>
</dbReference>
<sequence length="253" mass="29013">MDTEQYVKDILENHFELTVEKIPETQTKTPDFFVTGEEEQYLIEVKRKEANPALEEAREEAFANDEMFEISQTIDTTNILQKVISNANKQIRAHAEGDELLRVIWVHCTGVAHEAIADQLITGLYGSETIVSFGDSKQLSGNCYYFGHSQFYRYHDIDAVMVTNQNDSAILCLNNYSPRYERMKGSKLASKMTKGVRDPIVEAESGKALIVDGEVDRRNPEEVLRFLKDKYEEEKLMVMPMTHFEVHTAIPHQ</sequence>
<organism evidence="1 2">
    <name type="scientific">Photobacterium pectinilyticum</name>
    <dbReference type="NCBI Taxonomy" id="2906793"/>
    <lineage>
        <taxon>Bacteria</taxon>
        <taxon>Pseudomonadati</taxon>
        <taxon>Pseudomonadota</taxon>
        <taxon>Gammaproteobacteria</taxon>
        <taxon>Vibrionales</taxon>
        <taxon>Vibrionaceae</taxon>
        <taxon>Photobacterium</taxon>
    </lineage>
</organism>
<dbReference type="EMBL" id="JANEYT010000001">
    <property type="protein sequence ID" value="MCQ1056556.1"/>
    <property type="molecule type" value="Genomic_DNA"/>
</dbReference>